<dbReference type="OrthoDB" id="485492at2"/>
<sequence>MKLKSEMLSNVLTIMLWVLVASSAITFLCTIVYVIDVDLYIDYAYSLDGIVDIMSRVLYISIIVLYLIWIYRVHMDLNTIMPNYPRSPGMALVCNMVPLFNFYGLPSTYSKMGKSLITISAARKQGYNLQGLAIYLIIFLLVSNGLNRAVLNAGTEASSTLLILSGAANIVIYSIYLTLCIQVTRGLRNAQIKETPATPIPDKPDWVSSGFTNEIKG</sequence>
<feature type="transmembrane region" description="Helical" evidence="1">
    <location>
        <begin position="12"/>
        <end position="35"/>
    </location>
</feature>
<dbReference type="RefSeq" id="WP_135152492.1">
    <property type="nucleotide sequence ID" value="NZ_SOMN01000016.1"/>
</dbReference>
<keyword evidence="1" id="KW-0472">Membrane</keyword>
<keyword evidence="3" id="KW-1185">Reference proteome</keyword>
<keyword evidence="1" id="KW-1133">Transmembrane helix</keyword>
<evidence type="ECO:0000256" key="1">
    <source>
        <dbReference type="SAM" id="Phobius"/>
    </source>
</evidence>
<dbReference type="AlphaFoldDB" id="A0A4Y8M0N1"/>
<name>A0A4Y8M0N1_9BACL</name>
<feature type="transmembrane region" description="Helical" evidence="1">
    <location>
        <begin position="158"/>
        <end position="179"/>
    </location>
</feature>
<reference evidence="2 3" key="1">
    <citation type="submission" date="2019-03" db="EMBL/GenBank/DDBJ databases">
        <title>Cohnella endophytica sp. nov., a novel endophytic bacterium isolated from bark of Sonneratia apetala.</title>
        <authorList>
            <person name="Tuo L."/>
        </authorList>
    </citation>
    <scope>NUCLEOTIDE SEQUENCE [LARGE SCALE GENOMIC DNA]</scope>
    <source>
        <strain evidence="2 3">CCTCC AB 208254</strain>
    </source>
</reference>
<accession>A0A4Y8M0N1</accession>
<feature type="transmembrane region" description="Helical" evidence="1">
    <location>
        <begin position="126"/>
        <end position="146"/>
    </location>
</feature>
<organism evidence="2 3">
    <name type="scientific">Cohnella luojiensis</name>
    <dbReference type="NCBI Taxonomy" id="652876"/>
    <lineage>
        <taxon>Bacteria</taxon>
        <taxon>Bacillati</taxon>
        <taxon>Bacillota</taxon>
        <taxon>Bacilli</taxon>
        <taxon>Bacillales</taxon>
        <taxon>Paenibacillaceae</taxon>
        <taxon>Cohnella</taxon>
    </lineage>
</organism>
<evidence type="ECO:0000313" key="2">
    <source>
        <dbReference type="EMBL" id="TFE25948.1"/>
    </source>
</evidence>
<gene>
    <name evidence="2" type="ORF">E2980_12320</name>
</gene>
<evidence type="ECO:0000313" key="3">
    <source>
        <dbReference type="Proteomes" id="UP000297900"/>
    </source>
</evidence>
<feature type="transmembrane region" description="Helical" evidence="1">
    <location>
        <begin position="56"/>
        <end position="75"/>
    </location>
</feature>
<keyword evidence="1" id="KW-0812">Transmembrane</keyword>
<dbReference type="Proteomes" id="UP000297900">
    <property type="component" value="Unassembled WGS sequence"/>
</dbReference>
<evidence type="ECO:0008006" key="4">
    <source>
        <dbReference type="Google" id="ProtNLM"/>
    </source>
</evidence>
<comment type="caution">
    <text evidence="2">The sequence shown here is derived from an EMBL/GenBank/DDBJ whole genome shotgun (WGS) entry which is preliminary data.</text>
</comment>
<protein>
    <recommendedName>
        <fullName evidence="4">DUF4328 domain-containing protein</fullName>
    </recommendedName>
</protein>
<dbReference type="EMBL" id="SOMN01000016">
    <property type="protein sequence ID" value="TFE25948.1"/>
    <property type="molecule type" value="Genomic_DNA"/>
</dbReference>
<proteinExistence type="predicted"/>